<dbReference type="AlphaFoldDB" id="A0AAI8GA95"/>
<dbReference type="GO" id="GO:0005886">
    <property type="term" value="C:plasma membrane"/>
    <property type="evidence" value="ECO:0007669"/>
    <property type="project" value="UniProtKB-SubCell"/>
</dbReference>
<feature type="transmembrane region" description="Helical" evidence="8">
    <location>
        <begin position="72"/>
        <end position="90"/>
    </location>
</feature>
<evidence type="ECO:0000313" key="10">
    <source>
        <dbReference type="Proteomes" id="UP000304840"/>
    </source>
</evidence>
<evidence type="ECO:0000256" key="5">
    <source>
        <dbReference type="ARBA" id="ARBA00022692"/>
    </source>
</evidence>
<feature type="transmembrane region" description="Helical" evidence="8">
    <location>
        <begin position="5"/>
        <end position="25"/>
    </location>
</feature>
<dbReference type="PANTHER" id="PTHR30269:SF38">
    <property type="entry name" value="SULFITE EXPORTER TAUE_SAFE"/>
    <property type="match status" value="1"/>
</dbReference>
<evidence type="ECO:0000256" key="8">
    <source>
        <dbReference type="RuleBase" id="RU363041"/>
    </source>
</evidence>
<reference evidence="9 10" key="2">
    <citation type="submission" date="2019-05" db="EMBL/GenBank/DDBJ databases">
        <authorList>
            <person name="Ravantti J.J."/>
        </authorList>
    </citation>
    <scope>NUCLEOTIDE SEQUENCE [LARGE SCALE GENOMIC DNA]</scope>
    <source>
        <strain evidence="9 10">B185</strain>
    </source>
</reference>
<feature type="transmembrane region" description="Helical" evidence="8">
    <location>
        <begin position="236"/>
        <end position="256"/>
    </location>
</feature>
<evidence type="ECO:0000256" key="3">
    <source>
        <dbReference type="ARBA" id="ARBA00022448"/>
    </source>
</evidence>
<keyword evidence="3" id="KW-0813">Transport</keyword>
<name>A0AAI8GA95_9FLAO</name>
<feature type="transmembrane region" description="Helical" evidence="8">
    <location>
        <begin position="31"/>
        <end position="51"/>
    </location>
</feature>
<evidence type="ECO:0000256" key="2">
    <source>
        <dbReference type="ARBA" id="ARBA00009142"/>
    </source>
</evidence>
<evidence type="ECO:0000256" key="7">
    <source>
        <dbReference type="ARBA" id="ARBA00023136"/>
    </source>
</evidence>
<feature type="transmembrane region" description="Helical" evidence="8">
    <location>
        <begin position="140"/>
        <end position="156"/>
    </location>
</feature>
<dbReference type="EMBL" id="CP010992">
    <property type="protein sequence ID" value="AMO19182.1"/>
    <property type="molecule type" value="Genomic_DNA"/>
</dbReference>
<dbReference type="Proteomes" id="UP000304840">
    <property type="component" value="Chromosome"/>
</dbReference>
<dbReference type="PANTHER" id="PTHR30269">
    <property type="entry name" value="TRANSMEMBRANE PROTEIN YFCA"/>
    <property type="match status" value="1"/>
</dbReference>
<keyword evidence="6 8" id="KW-1133">Transmembrane helix</keyword>
<dbReference type="GeneID" id="60757346"/>
<dbReference type="InterPro" id="IPR002781">
    <property type="entry name" value="TM_pro_TauE-like"/>
</dbReference>
<feature type="transmembrane region" description="Helical" evidence="8">
    <location>
        <begin position="206"/>
        <end position="224"/>
    </location>
</feature>
<keyword evidence="4 8" id="KW-1003">Cell membrane</keyword>
<evidence type="ECO:0000256" key="1">
    <source>
        <dbReference type="ARBA" id="ARBA00004651"/>
    </source>
</evidence>
<organism evidence="9 10">
    <name type="scientific">Flavobacterium columnare</name>
    <dbReference type="NCBI Taxonomy" id="996"/>
    <lineage>
        <taxon>Bacteria</taxon>
        <taxon>Pseudomonadati</taxon>
        <taxon>Bacteroidota</taxon>
        <taxon>Flavobacteriia</taxon>
        <taxon>Flavobacteriales</taxon>
        <taxon>Flavobacteriaceae</taxon>
        <taxon>Flavobacterium</taxon>
    </lineage>
</organism>
<accession>A0AAI8GA95</accession>
<evidence type="ECO:0000256" key="6">
    <source>
        <dbReference type="ARBA" id="ARBA00022989"/>
    </source>
</evidence>
<sequence length="257" mass="28409">MDYIIICIVAFIGAGLTLFSGFGLGTLLLPVFGLFFPIEIAITLTALVHFLNNVFKLFLLGKNADKDVILKFGIPAIIFAFIGAYFLTLLTNQNSLFEYKLENKTFQITLLKILIGFLLIFFALFDIIPKLKRLEFNNKYLSLGGIVSGFFGGVSGHQGALRSAFLIRAGLTKESFIATGVVIACLIDISRISIYIPRIINNDLNLDFRLVVIATLSAFIGVFWGNKIVKKTTLTVVQQVVAFLLFFYGMALIIGLI</sequence>
<comment type="similarity">
    <text evidence="2 8">Belongs to the 4-toluene sulfonate uptake permease (TSUP) (TC 2.A.102) family.</text>
</comment>
<feature type="transmembrane region" description="Helical" evidence="8">
    <location>
        <begin position="110"/>
        <end position="128"/>
    </location>
</feature>
<dbReference type="InterPro" id="IPR052017">
    <property type="entry name" value="TSUP"/>
</dbReference>
<keyword evidence="5 8" id="KW-0812">Transmembrane</keyword>
<dbReference type="Pfam" id="PF01925">
    <property type="entry name" value="TauE"/>
    <property type="match status" value="1"/>
</dbReference>
<evidence type="ECO:0000256" key="4">
    <source>
        <dbReference type="ARBA" id="ARBA00022475"/>
    </source>
</evidence>
<keyword evidence="7 8" id="KW-0472">Membrane</keyword>
<feature type="transmembrane region" description="Helical" evidence="8">
    <location>
        <begin position="176"/>
        <end position="194"/>
    </location>
</feature>
<dbReference type="RefSeq" id="WP_014165341.1">
    <property type="nucleotide sequence ID" value="NZ_CP010992.1"/>
</dbReference>
<comment type="subcellular location">
    <subcellularLocation>
        <location evidence="1 8">Cell membrane</location>
        <topology evidence="1 8">Multi-pass membrane protein</topology>
    </subcellularLocation>
</comment>
<protein>
    <recommendedName>
        <fullName evidence="8">Probable membrane transporter protein</fullName>
    </recommendedName>
</protein>
<proteinExistence type="inferred from homology"/>
<reference evidence="10" key="1">
    <citation type="submission" date="2016-03" db="EMBL/GenBank/DDBJ databases">
        <title>Flavobacterium columnare strain B185, complete genome.</title>
        <authorList>
            <person name="Sundberg L.-R."/>
            <person name="Papponen P."/>
            <person name="Laanto E."/>
        </authorList>
    </citation>
    <scope>NUCLEOTIDE SEQUENCE [LARGE SCALE GENOMIC DNA]</scope>
    <source>
        <strain evidence="10">B185</strain>
    </source>
</reference>
<gene>
    <name evidence="9" type="ORF">UN65_01370</name>
</gene>
<evidence type="ECO:0000313" key="9">
    <source>
        <dbReference type="EMBL" id="AMO19182.1"/>
    </source>
</evidence>